<feature type="domain" description="Acetyl xylan esterase" evidence="2">
    <location>
        <begin position="2"/>
        <end position="306"/>
    </location>
</feature>
<name>A0ABV2QN38_9MICO</name>
<evidence type="ECO:0000256" key="1">
    <source>
        <dbReference type="SAM" id="MobiDB-lite"/>
    </source>
</evidence>
<proteinExistence type="predicted"/>
<dbReference type="RefSeq" id="WP_354024648.1">
    <property type="nucleotide sequence ID" value="NZ_JBEPSJ010000002.1"/>
</dbReference>
<reference evidence="3 4" key="1">
    <citation type="submission" date="2024-06" db="EMBL/GenBank/DDBJ databases">
        <title>Sorghum-associated microbial communities from plants grown in Nebraska, USA.</title>
        <authorList>
            <person name="Schachtman D."/>
        </authorList>
    </citation>
    <scope>NUCLEOTIDE SEQUENCE [LARGE SCALE GENOMIC DNA]</scope>
    <source>
        <strain evidence="3 4">2857</strain>
    </source>
</reference>
<organism evidence="3 4">
    <name type="scientific">Conyzicola nivalis</name>
    <dbReference type="NCBI Taxonomy" id="1477021"/>
    <lineage>
        <taxon>Bacteria</taxon>
        <taxon>Bacillati</taxon>
        <taxon>Actinomycetota</taxon>
        <taxon>Actinomycetes</taxon>
        <taxon>Micrococcales</taxon>
        <taxon>Microbacteriaceae</taxon>
        <taxon>Conyzicola</taxon>
    </lineage>
</organism>
<dbReference type="PANTHER" id="PTHR40111:SF1">
    <property type="entry name" value="CEPHALOSPORIN-C DEACETYLASE"/>
    <property type="match status" value="1"/>
</dbReference>
<evidence type="ECO:0000313" key="4">
    <source>
        <dbReference type="Proteomes" id="UP001549257"/>
    </source>
</evidence>
<comment type="caution">
    <text evidence="3">The sequence shown here is derived from an EMBL/GenBank/DDBJ whole genome shotgun (WGS) entry which is preliminary data.</text>
</comment>
<dbReference type="PANTHER" id="PTHR40111">
    <property type="entry name" value="CEPHALOSPORIN-C DEACETYLASE"/>
    <property type="match status" value="1"/>
</dbReference>
<protein>
    <submittedName>
        <fullName evidence="3">Cephalosporin-C deacetylase</fullName>
        <ecNumber evidence="3">3.1.1.41</ecNumber>
    </submittedName>
</protein>
<dbReference type="EC" id="3.1.1.41" evidence="3"/>
<dbReference type="SUPFAM" id="SSF53474">
    <property type="entry name" value="alpha/beta-Hydrolases"/>
    <property type="match status" value="1"/>
</dbReference>
<dbReference type="GO" id="GO:0047739">
    <property type="term" value="F:cephalosporin-C deacetylase activity"/>
    <property type="evidence" value="ECO:0007669"/>
    <property type="project" value="UniProtKB-EC"/>
</dbReference>
<dbReference type="InterPro" id="IPR029058">
    <property type="entry name" value="AB_hydrolase_fold"/>
</dbReference>
<dbReference type="Gene3D" id="3.40.50.1820">
    <property type="entry name" value="alpha/beta hydrolase"/>
    <property type="match status" value="1"/>
</dbReference>
<gene>
    <name evidence="3" type="ORF">ABIE21_001969</name>
</gene>
<dbReference type="InterPro" id="IPR008391">
    <property type="entry name" value="AXE1_dom"/>
</dbReference>
<evidence type="ECO:0000313" key="3">
    <source>
        <dbReference type="EMBL" id="MET4582459.1"/>
    </source>
</evidence>
<keyword evidence="3" id="KW-0378">Hydrolase</keyword>
<accession>A0ABV2QN38</accession>
<feature type="region of interest" description="Disordered" evidence="1">
    <location>
        <begin position="120"/>
        <end position="139"/>
    </location>
</feature>
<dbReference type="InterPro" id="IPR039069">
    <property type="entry name" value="CE7"/>
</dbReference>
<sequence length="329" mass="34979">MFTDLPEAQLRDYRSAQVDPADFDEFWAATLEQSRAFDLAVSVKPVYTGLVTVDVFDVTFAGYDGQPVRAWLRVPAGTTEPLATVVQYVGYGGGRGEPTENLFWASAGYAHLHMDTRGQGSSWSIGATPDPDGSGPQGPGFMTRGIESRETYYYRRVITDAVRAVEAARSLPIVDAERVAVLGGSQGGGLALAVAGLVPDLAGVVAYVPFLCDFPRAATITDADPYREIGRFLAVHRGSEEAVHATLAYFDGVNFAKRAVAPASISVALMDSTCPPSTVFGAYNNYAGAKAITVWPYNGHEGGGPQDDVVALAVLRELFDRALTGDAVA</sequence>
<dbReference type="Pfam" id="PF05448">
    <property type="entry name" value="AXE1"/>
    <property type="match status" value="1"/>
</dbReference>
<dbReference type="EMBL" id="JBEPSJ010000002">
    <property type="protein sequence ID" value="MET4582459.1"/>
    <property type="molecule type" value="Genomic_DNA"/>
</dbReference>
<evidence type="ECO:0000259" key="2">
    <source>
        <dbReference type="Pfam" id="PF05448"/>
    </source>
</evidence>
<keyword evidence="4" id="KW-1185">Reference proteome</keyword>
<dbReference type="Proteomes" id="UP001549257">
    <property type="component" value="Unassembled WGS sequence"/>
</dbReference>